<dbReference type="STRING" id="225324.SAMN02745126_06063"/>
<dbReference type="Proteomes" id="UP000190092">
    <property type="component" value="Unassembled WGS sequence"/>
</dbReference>
<proteinExistence type="inferred from homology"/>
<dbReference type="PANTHER" id="PTHR30537">
    <property type="entry name" value="HTH-TYPE TRANSCRIPTIONAL REGULATOR"/>
    <property type="match status" value="1"/>
</dbReference>
<dbReference type="SUPFAM" id="SSF46785">
    <property type="entry name" value="Winged helix' DNA-binding domain"/>
    <property type="match status" value="1"/>
</dbReference>
<gene>
    <name evidence="6" type="ORF">SAMN02745126_06063</name>
</gene>
<dbReference type="OrthoDB" id="7333438at2"/>
<evidence type="ECO:0000256" key="3">
    <source>
        <dbReference type="ARBA" id="ARBA00023125"/>
    </source>
</evidence>
<name>A0A1T4TEH7_9HYPH</name>
<evidence type="ECO:0000313" key="6">
    <source>
        <dbReference type="EMBL" id="SKA38609.1"/>
    </source>
</evidence>
<dbReference type="PRINTS" id="PR00039">
    <property type="entry name" value="HTHLYSR"/>
</dbReference>
<dbReference type="InterPro" id="IPR000847">
    <property type="entry name" value="LysR_HTH_N"/>
</dbReference>
<keyword evidence="3 6" id="KW-0238">DNA-binding</keyword>
<dbReference type="Gene3D" id="1.10.10.10">
    <property type="entry name" value="Winged helix-like DNA-binding domain superfamily/Winged helix DNA-binding domain"/>
    <property type="match status" value="1"/>
</dbReference>
<dbReference type="InterPro" id="IPR036390">
    <property type="entry name" value="WH_DNA-bd_sf"/>
</dbReference>
<evidence type="ECO:0000256" key="1">
    <source>
        <dbReference type="ARBA" id="ARBA00009437"/>
    </source>
</evidence>
<dbReference type="InterPro" id="IPR058163">
    <property type="entry name" value="LysR-type_TF_proteobact-type"/>
</dbReference>
<dbReference type="Pfam" id="PF00126">
    <property type="entry name" value="HTH_1"/>
    <property type="match status" value="1"/>
</dbReference>
<dbReference type="Pfam" id="PF03466">
    <property type="entry name" value="LysR_substrate"/>
    <property type="match status" value="1"/>
</dbReference>
<feature type="domain" description="HTH lysR-type" evidence="5">
    <location>
        <begin position="17"/>
        <end position="73"/>
    </location>
</feature>
<dbReference type="AlphaFoldDB" id="A0A1T4TEH7"/>
<keyword evidence="7" id="KW-1185">Reference proteome</keyword>
<dbReference type="InterPro" id="IPR005119">
    <property type="entry name" value="LysR_subst-bd"/>
</dbReference>
<dbReference type="PROSITE" id="PS50931">
    <property type="entry name" value="HTH_LYSR"/>
    <property type="match status" value="1"/>
</dbReference>
<accession>A0A1T4TEH7</accession>
<evidence type="ECO:0000313" key="7">
    <source>
        <dbReference type="Proteomes" id="UP000190092"/>
    </source>
</evidence>
<keyword evidence="4" id="KW-0804">Transcription</keyword>
<comment type="similarity">
    <text evidence="1">Belongs to the LysR transcriptional regulatory family.</text>
</comment>
<dbReference type="EMBL" id="FUWJ01000016">
    <property type="protein sequence ID" value="SKA38609.1"/>
    <property type="molecule type" value="Genomic_DNA"/>
</dbReference>
<dbReference type="SUPFAM" id="SSF53850">
    <property type="entry name" value="Periplasmic binding protein-like II"/>
    <property type="match status" value="1"/>
</dbReference>
<dbReference type="InterPro" id="IPR036388">
    <property type="entry name" value="WH-like_DNA-bd_sf"/>
</dbReference>
<sequence>MTSISPRKSKVPNILGDWDDVRFFLAVAKTGSFSAAATQLNTKQTTVGRRIQALERRLGAKLFDRHRHGMEVTPAARGVLVQAESMLSNATSIERHLAGLDREMSGVVRVAATEGLAAQWLVPRLTELRRMHSDILVQVIVGDQVLDLATRQADLAIRFFRPTSNQLVAARVGQFAMSIFAAPAYVEQYGMPQRLDDLRAHHIVDHTTLHSLPSMKPWSEVVEQSPNVVLRTNSSHSAIEAVKAAWGISVFPSYISKTANLVEVPIELNITRDIWLVSHEETNKGARIRAVIDYIREKFRQDEREWFSLPSSGRSMVAA</sequence>
<dbReference type="GO" id="GO:0006351">
    <property type="term" value="P:DNA-templated transcription"/>
    <property type="evidence" value="ECO:0007669"/>
    <property type="project" value="TreeGrafter"/>
</dbReference>
<keyword evidence="2" id="KW-0805">Transcription regulation</keyword>
<evidence type="ECO:0000256" key="2">
    <source>
        <dbReference type="ARBA" id="ARBA00023015"/>
    </source>
</evidence>
<reference evidence="7" key="1">
    <citation type="submission" date="2017-02" db="EMBL/GenBank/DDBJ databases">
        <authorList>
            <person name="Varghese N."/>
            <person name="Submissions S."/>
        </authorList>
    </citation>
    <scope>NUCLEOTIDE SEQUENCE [LARGE SCALE GENOMIC DNA]</scope>
    <source>
        <strain evidence="7">ATCC 27094</strain>
    </source>
</reference>
<dbReference type="PANTHER" id="PTHR30537:SF3">
    <property type="entry name" value="TRANSCRIPTIONAL REGULATORY PROTEIN"/>
    <property type="match status" value="1"/>
</dbReference>
<dbReference type="RefSeq" id="WP_085937801.1">
    <property type="nucleotide sequence ID" value="NZ_FUWJ01000016.1"/>
</dbReference>
<evidence type="ECO:0000256" key="4">
    <source>
        <dbReference type="ARBA" id="ARBA00023163"/>
    </source>
</evidence>
<protein>
    <submittedName>
        <fullName evidence="6">DNA-binding transcriptional regulator, LysR family</fullName>
    </submittedName>
</protein>
<dbReference type="Gene3D" id="3.40.190.290">
    <property type="match status" value="1"/>
</dbReference>
<dbReference type="GO" id="GO:0003700">
    <property type="term" value="F:DNA-binding transcription factor activity"/>
    <property type="evidence" value="ECO:0007669"/>
    <property type="project" value="InterPro"/>
</dbReference>
<organism evidence="6 7">
    <name type="scientific">Enhydrobacter aerosaccus</name>
    <dbReference type="NCBI Taxonomy" id="225324"/>
    <lineage>
        <taxon>Bacteria</taxon>
        <taxon>Pseudomonadati</taxon>
        <taxon>Pseudomonadota</taxon>
        <taxon>Alphaproteobacteria</taxon>
        <taxon>Hyphomicrobiales</taxon>
        <taxon>Enhydrobacter</taxon>
    </lineage>
</organism>
<dbReference type="GO" id="GO:0043565">
    <property type="term" value="F:sequence-specific DNA binding"/>
    <property type="evidence" value="ECO:0007669"/>
    <property type="project" value="TreeGrafter"/>
</dbReference>
<evidence type="ECO:0000259" key="5">
    <source>
        <dbReference type="PROSITE" id="PS50931"/>
    </source>
</evidence>